<evidence type="ECO:0000256" key="6">
    <source>
        <dbReference type="ARBA" id="ARBA00022679"/>
    </source>
</evidence>
<keyword evidence="26" id="KW-1185">Reference proteome</keyword>
<comment type="catalytic activity">
    <reaction evidence="18">
        <text>a 1-acylglycerol + an acyl-CoA = a 1,3-diacylglycerol + CoA</text>
        <dbReference type="Rhea" id="RHEA:77571"/>
        <dbReference type="ChEBI" id="CHEBI:35759"/>
        <dbReference type="ChEBI" id="CHEBI:47777"/>
        <dbReference type="ChEBI" id="CHEBI:57287"/>
        <dbReference type="ChEBI" id="CHEBI:58342"/>
    </reaction>
    <physiologicalReaction direction="left-to-right" evidence="18">
        <dbReference type="Rhea" id="RHEA:77572"/>
    </physiologicalReaction>
</comment>
<evidence type="ECO:0000256" key="16">
    <source>
        <dbReference type="ARBA" id="ARBA00043656"/>
    </source>
</evidence>
<dbReference type="GO" id="GO:0006651">
    <property type="term" value="P:diacylglycerol biosynthetic process"/>
    <property type="evidence" value="ECO:0007669"/>
    <property type="project" value="TreeGrafter"/>
</dbReference>
<dbReference type="InterPro" id="IPR007130">
    <property type="entry name" value="DAGAT"/>
</dbReference>
<keyword evidence="14" id="KW-0012">Acyltransferase</keyword>
<reference evidence="25" key="1">
    <citation type="submission" date="2021-09" db="EMBL/GenBank/DDBJ databases">
        <title>The genome of Mauremys mutica provides insights into the evolution of semi-aquatic lifestyle.</title>
        <authorList>
            <person name="Gong S."/>
            <person name="Gao Y."/>
        </authorList>
    </citation>
    <scope>NUCLEOTIDE SEQUENCE</scope>
    <source>
        <strain evidence="25">MM-2020</strain>
        <tissue evidence="25">Muscle</tissue>
    </source>
</reference>
<evidence type="ECO:0000256" key="20">
    <source>
        <dbReference type="ARBA" id="ARBA00043704"/>
    </source>
</evidence>
<gene>
    <name evidence="25" type="ORF">KIL84_023146</name>
</gene>
<keyword evidence="10" id="KW-1133">Transmembrane helix</keyword>
<evidence type="ECO:0000256" key="14">
    <source>
        <dbReference type="ARBA" id="ARBA00023315"/>
    </source>
</evidence>
<keyword evidence="13" id="KW-0325">Glycoprotein</keyword>
<evidence type="ECO:0000256" key="8">
    <source>
        <dbReference type="ARBA" id="ARBA00022798"/>
    </source>
</evidence>
<evidence type="ECO:0000256" key="19">
    <source>
        <dbReference type="ARBA" id="ARBA00043696"/>
    </source>
</evidence>
<evidence type="ECO:0000256" key="22">
    <source>
        <dbReference type="ARBA" id="ARBA00049073"/>
    </source>
</evidence>
<dbReference type="AlphaFoldDB" id="A0A9D3WR12"/>
<dbReference type="GO" id="GO:0006071">
    <property type="term" value="P:glycerol metabolic process"/>
    <property type="evidence" value="ECO:0007669"/>
    <property type="project" value="UniProtKB-KW"/>
</dbReference>
<evidence type="ECO:0000256" key="1">
    <source>
        <dbReference type="ARBA" id="ARBA00004477"/>
    </source>
</evidence>
<keyword evidence="5" id="KW-0444">Lipid biosynthesis</keyword>
<evidence type="ECO:0000256" key="10">
    <source>
        <dbReference type="ARBA" id="ARBA00022989"/>
    </source>
</evidence>
<dbReference type="EC" id="2.3.1.22" evidence="15"/>
<evidence type="ECO:0000256" key="11">
    <source>
        <dbReference type="ARBA" id="ARBA00023098"/>
    </source>
</evidence>
<evidence type="ECO:0000256" key="13">
    <source>
        <dbReference type="ARBA" id="ARBA00023180"/>
    </source>
</evidence>
<evidence type="ECO:0000256" key="5">
    <source>
        <dbReference type="ARBA" id="ARBA00022516"/>
    </source>
</evidence>
<evidence type="ECO:0000256" key="7">
    <source>
        <dbReference type="ARBA" id="ARBA00022692"/>
    </source>
</evidence>
<keyword evidence="11" id="KW-0443">Lipid metabolism</keyword>
<evidence type="ECO:0000256" key="21">
    <source>
        <dbReference type="ARBA" id="ARBA00047737"/>
    </source>
</evidence>
<evidence type="ECO:0000256" key="18">
    <source>
        <dbReference type="ARBA" id="ARBA00043685"/>
    </source>
</evidence>
<comment type="subcellular location">
    <subcellularLocation>
        <location evidence="1">Endoplasmic reticulum membrane</location>
        <topology evidence="1">Multi-pass membrane protein</topology>
    </subcellularLocation>
</comment>
<keyword evidence="7" id="KW-0812">Transmembrane</keyword>
<evidence type="ECO:0000256" key="24">
    <source>
        <dbReference type="ARBA" id="ARBA00049794"/>
    </source>
</evidence>
<comment type="catalytic activity">
    <reaction evidence="22">
        <text>a 1-acyl-sn-glycerol + an acyl-CoA = a 1,3-diacyl-sn-glycerol + CoA</text>
        <dbReference type="Rhea" id="RHEA:77559"/>
        <dbReference type="ChEBI" id="CHEBI:57287"/>
        <dbReference type="ChEBI" id="CHEBI:58342"/>
        <dbReference type="ChEBI" id="CHEBI:64683"/>
        <dbReference type="ChEBI" id="CHEBI:77272"/>
    </reaction>
    <physiologicalReaction direction="left-to-right" evidence="22">
        <dbReference type="Rhea" id="RHEA:77560"/>
    </physiologicalReaction>
</comment>
<name>A0A9D3WR12_9SAUR</name>
<protein>
    <recommendedName>
        <fullName evidence="23">2-acylglycerol O-acyltransferase 1</fullName>
        <ecNumber evidence="15">2.3.1.22</ecNumber>
    </recommendedName>
    <alternativeName>
        <fullName evidence="24">Monoacylglycerol O-acyltransferase 1</fullName>
    </alternativeName>
</protein>
<evidence type="ECO:0000256" key="12">
    <source>
        <dbReference type="ARBA" id="ARBA00023136"/>
    </source>
</evidence>
<evidence type="ECO:0000313" key="25">
    <source>
        <dbReference type="EMBL" id="KAH1165587.1"/>
    </source>
</evidence>
<accession>A0A9D3WR12</accession>
<dbReference type="GO" id="GO:0005789">
    <property type="term" value="C:endoplasmic reticulum membrane"/>
    <property type="evidence" value="ECO:0007669"/>
    <property type="project" value="UniProtKB-SubCell"/>
</dbReference>
<proteinExistence type="inferred from homology"/>
<dbReference type="Pfam" id="PF03982">
    <property type="entry name" value="DAGAT"/>
    <property type="match status" value="1"/>
</dbReference>
<comment type="catalytic activity">
    <reaction evidence="19">
        <text>a 1-acylglycerol + an acyl-CoA = a 1,2-diacylglycerol + CoA</text>
        <dbReference type="Rhea" id="RHEA:39943"/>
        <dbReference type="ChEBI" id="CHEBI:35759"/>
        <dbReference type="ChEBI" id="CHEBI:49172"/>
        <dbReference type="ChEBI" id="CHEBI:57287"/>
        <dbReference type="ChEBI" id="CHEBI:58342"/>
    </reaction>
    <physiologicalReaction direction="left-to-right" evidence="19">
        <dbReference type="Rhea" id="RHEA:39944"/>
    </physiologicalReaction>
</comment>
<dbReference type="Proteomes" id="UP000827986">
    <property type="component" value="Unassembled WGS sequence"/>
</dbReference>
<dbReference type="PANTHER" id="PTHR12317:SF26">
    <property type="entry name" value="2-ACYLGLYCEROL O-ACYLTRANSFERASE 1"/>
    <property type="match status" value="1"/>
</dbReference>
<comment type="similarity">
    <text evidence="4">Belongs to the diacylglycerol acyltransferase family.</text>
</comment>
<evidence type="ECO:0000256" key="17">
    <source>
        <dbReference type="ARBA" id="ARBA00043663"/>
    </source>
</evidence>
<organism evidence="25 26">
    <name type="scientific">Mauremys mutica</name>
    <name type="common">yellowpond turtle</name>
    <dbReference type="NCBI Taxonomy" id="74926"/>
    <lineage>
        <taxon>Eukaryota</taxon>
        <taxon>Metazoa</taxon>
        <taxon>Chordata</taxon>
        <taxon>Craniata</taxon>
        <taxon>Vertebrata</taxon>
        <taxon>Euteleostomi</taxon>
        <taxon>Archelosauria</taxon>
        <taxon>Testudinata</taxon>
        <taxon>Testudines</taxon>
        <taxon>Cryptodira</taxon>
        <taxon>Durocryptodira</taxon>
        <taxon>Testudinoidea</taxon>
        <taxon>Geoemydidae</taxon>
        <taxon>Geoemydinae</taxon>
        <taxon>Mauremys</taxon>
    </lineage>
</organism>
<evidence type="ECO:0000256" key="23">
    <source>
        <dbReference type="ARBA" id="ARBA00049746"/>
    </source>
</evidence>
<dbReference type="PANTHER" id="PTHR12317">
    <property type="entry name" value="DIACYLGLYCEROL O-ACYLTRANSFERASE"/>
    <property type="match status" value="1"/>
</dbReference>
<comment type="pathway">
    <text evidence="3">Lipid metabolism.</text>
</comment>
<evidence type="ECO:0000256" key="2">
    <source>
        <dbReference type="ARBA" id="ARBA00004771"/>
    </source>
</evidence>
<evidence type="ECO:0000313" key="26">
    <source>
        <dbReference type="Proteomes" id="UP000827986"/>
    </source>
</evidence>
<dbReference type="GO" id="GO:0003846">
    <property type="term" value="F:2-acylglycerol O-acyltransferase activity"/>
    <property type="evidence" value="ECO:0007669"/>
    <property type="project" value="UniProtKB-EC"/>
</dbReference>
<keyword evidence="8" id="KW-0319">Glycerol metabolism</keyword>
<comment type="caution">
    <text evidence="25">The sequence shown here is derived from an EMBL/GenBank/DDBJ whole genome shotgun (WGS) entry which is preliminary data.</text>
</comment>
<keyword evidence="12" id="KW-0472">Membrane</keyword>
<comment type="catalytic activity">
    <reaction evidence="16">
        <text>a 2-acylglycerol + an acyl-CoA = a 1,2-diacyl-sn-glycerol + CoA</text>
        <dbReference type="Rhea" id="RHEA:32947"/>
        <dbReference type="ChEBI" id="CHEBI:17389"/>
        <dbReference type="ChEBI" id="CHEBI:17815"/>
        <dbReference type="ChEBI" id="CHEBI:57287"/>
        <dbReference type="ChEBI" id="CHEBI:58342"/>
    </reaction>
    <physiologicalReaction direction="left-to-right" evidence="16">
        <dbReference type="Rhea" id="RHEA:32948"/>
    </physiologicalReaction>
</comment>
<dbReference type="GO" id="GO:0004144">
    <property type="term" value="F:diacylglycerol O-acyltransferase activity"/>
    <property type="evidence" value="ECO:0007669"/>
    <property type="project" value="TreeGrafter"/>
</dbReference>
<evidence type="ECO:0000256" key="4">
    <source>
        <dbReference type="ARBA" id="ARBA00005420"/>
    </source>
</evidence>
<evidence type="ECO:0000256" key="3">
    <source>
        <dbReference type="ARBA" id="ARBA00005189"/>
    </source>
</evidence>
<dbReference type="GO" id="GO:0019432">
    <property type="term" value="P:triglyceride biosynthetic process"/>
    <property type="evidence" value="ECO:0007669"/>
    <property type="project" value="TreeGrafter"/>
</dbReference>
<keyword evidence="6" id="KW-0808">Transferase</keyword>
<sequence length="203" mass="23058">MSQKHQVLLKSGIRKLSRITQVVSGQHSVAGESLSSCFWETTGSYLSSMHCGSILIGRPPKLEGEDQSGSETGLFGSTLRITFQFTAHLVPVFSFGENELFKQVANPKGSWLRTLQERLRKIVGFTLPLFHARGIFQYSFGLMPYRKPIHTVVGKPITVKQNLNPTLEEIEQLHQTYLRELSKLFEDYKEKYGIPDHESLIFK</sequence>
<comment type="catalytic activity">
    <reaction evidence="17">
        <text>a 2-acylglycerol + an acyl-CoA = a 2,3-diacyl-sn-glycerol + CoA</text>
        <dbReference type="Rhea" id="RHEA:38467"/>
        <dbReference type="ChEBI" id="CHEBI:17389"/>
        <dbReference type="ChEBI" id="CHEBI:57287"/>
        <dbReference type="ChEBI" id="CHEBI:58342"/>
        <dbReference type="ChEBI" id="CHEBI:75524"/>
    </reaction>
    <physiologicalReaction direction="left-to-right" evidence="17">
        <dbReference type="Rhea" id="RHEA:38468"/>
    </physiologicalReaction>
</comment>
<comment type="catalytic activity">
    <reaction evidence="21">
        <text>a 3-acyl-sn-glycerol + an acyl-CoA = a 1,3-diacyl-sn-glycerol + CoA</text>
        <dbReference type="Rhea" id="RHEA:77555"/>
        <dbReference type="ChEBI" id="CHEBI:57287"/>
        <dbReference type="ChEBI" id="CHEBI:58342"/>
        <dbReference type="ChEBI" id="CHEBI:64760"/>
        <dbReference type="ChEBI" id="CHEBI:77272"/>
    </reaction>
    <physiologicalReaction direction="left-to-right" evidence="21">
        <dbReference type="Rhea" id="RHEA:77556"/>
    </physiologicalReaction>
</comment>
<comment type="pathway">
    <text evidence="2">Glycerolipid metabolism; triacylglycerol biosynthesis.</text>
</comment>
<evidence type="ECO:0000256" key="15">
    <source>
        <dbReference type="ARBA" id="ARBA00039151"/>
    </source>
</evidence>
<keyword evidence="9" id="KW-0256">Endoplasmic reticulum</keyword>
<evidence type="ECO:0000256" key="9">
    <source>
        <dbReference type="ARBA" id="ARBA00022824"/>
    </source>
</evidence>
<dbReference type="EMBL" id="JAHDVG010000488">
    <property type="protein sequence ID" value="KAH1165587.1"/>
    <property type="molecule type" value="Genomic_DNA"/>
</dbReference>
<comment type="catalytic activity">
    <reaction evidence="20">
        <text>a 2-acylglycerol + an acyl-CoA = a 1,2-diacylglycerol + CoA</text>
        <dbReference type="Rhea" id="RHEA:16741"/>
        <dbReference type="ChEBI" id="CHEBI:17389"/>
        <dbReference type="ChEBI" id="CHEBI:49172"/>
        <dbReference type="ChEBI" id="CHEBI:57287"/>
        <dbReference type="ChEBI" id="CHEBI:58342"/>
        <dbReference type="EC" id="2.3.1.22"/>
    </reaction>
    <physiologicalReaction direction="left-to-right" evidence="20">
        <dbReference type="Rhea" id="RHEA:16742"/>
    </physiologicalReaction>
</comment>